<keyword evidence="1" id="KW-0812">Transmembrane</keyword>
<evidence type="ECO:0000256" key="1">
    <source>
        <dbReference type="SAM" id="Phobius"/>
    </source>
</evidence>
<gene>
    <name evidence="2" type="ORF">JT25_019585</name>
</gene>
<protein>
    <submittedName>
        <fullName evidence="2">Uncharacterized protein</fullName>
    </submittedName>
</protein>
<dbReference type="Proteomes" id="UP000030512">
    <property type="component" value="Chromosome"/>
</dbReference>
<sequence>MSEVQEKDNFWLYIVIAVVLAAGAVLMVKNAEHDKYATAAKNIAEDSANSAYRNDVLHSGGAKR</sequence>
<evidence type="ECO:0000313" key="2">
    <source>
        <dbReference type="EMBL" id="AMK78663.1"/>
    </source>
</evidence>
<dbReference type="AlphaFoldDB" id="A0A126T998"/>
<proteinExistence type="predicted"/>
<organism evidence="2 3">
    <name type="scientific">Methylomonas denitrificans</name>
    <dbReference type="NCBI Taxonomy" id="1538553"/>
    <lineage>
        <taxon>Bacteria</taxon>
        <taxon>Pseudomonadati</taxon>
        <taxon>Pseudomonadota</taxon>
        <taxon>Gammaproteobacteria</taxon>
        <taxon>Methylococcales</taxon>
        <taxon>Methylococcaceae</taxon>
        <taxon>Methylomonas</taxon>
    </lineage>
</organism>
<name>A0A126T998_9GAMM</name>
<feature type="transmembrane region" description="Helical" evidence="1">
    <location>
        <begin position="12"/>
        <end position="28"/>
    </location>
</feature>
<evidence type="ECO:0000313" key="3">
    <source>
        <dbReference type="Proteomes" id="UP000030512"/>
    </source>
</evidence>
<reference evidence="2 3" key="1">
    <citation type="journal article" date="2015" name="Environ. Microbiol.">
        <title>Methane oxidation coupled to nitrate reduction under hypoxia by the Gammaproteobacterium Methylomonas denitrificans, sp. nov. type strain FJG1.</title>
        <authorList>
            <person name="Kits K.D."/>
            <person name="Klotz M.G."/>
            <person name="Stein L.Y."/>
        </authorList>
    </citation>
    <scope>NUCLEOTIDE SEQUENCE [LARGE SCALE GENOMIC DNA]</scope>
    <source>
        <strain evidence="2 3">FJG1</strain>
    </source>
</reference>
<keyword evidence="1" id="KW-0472">Membrane</keyword>
<dbReference type="RefSeq" id="WP_020482153.1">
    <property type="nucleotide sequence ID" value="NZ_CP014476.1"/>
</dbReference>
<dbReference type="KEGG" id="mdn:JT25_019585"/>
<accession>A0A126T998</accession>
<keyword evidence="3" id="KW-1185">Reference proteome</keyword>
<dbReference type="OrthoDB" id="5573490at2"/>
<keyword evidence="1" id="KW-1133">Transmembrane helix</keyword>
<dbReference type="STRING" id="1538553.JT25_019585"/>
<dbReference type="EMBL" id="CP014476">
    <property type="protein sequence ID" value="AMK78663.1"/>
    <property type="molecule type" value="Genomic_DNA"/>
</dbReference>